<dbReference type="Proteomes" id="UP000541583">
    <property type="component" value="Unassembled WGS sequence"/>
</dbReference>
<evidence type="ECO:0000313" key="1">
    <source>
        <dbReference type="EMBL" id="MBB6108688.1"/>
    </source>
</evidence>
<evidence type="ECO:0008006" key="3">
    <source>
        <dbReference type="Google" id="ProtNLM"/>
    </source>
</evidence>
<keyword evidence="2" id="KW-1185">Reference proteome</keyword>
<organism evidence="1 2">
    <name type="scientific">Mucilaginibacter lappiensis</name>
    <dbReference type="NCBI Taxonomy" id="354630"/>
    <lineage>
        <taxon>Bacteria</taxon>
        <taxon>Pseudomonadati</taxon>
        <taxon>Bacteroidota</taxon>
        <taxon>Sphingobacteriia</taxon>
        <taxon>Sphingobacteriales</taxon>
        <taxon>Sphingobacteriaceae</taxon>
        <taxon>Mucilaginibacter</taxon>
    </lineage>
</organism>
<protein>
    <recommendedName>
        <fullName evidence="3">RteC protein</fullName>
    </recommendedName>
</protein>
<proteinExistence type="predicted"/>
<comment type="caution">
    <text evidence="1">The sequence shown here is derived from an EMBL/GenBank/DDBJ whole genome shotgun (WGS) entry which is preliminary data.</text>
</comment>
<dbReference type="EMBL" id="JACHCB010000002">
    <property type="protein sequence ID" value="MBB6108688.1"/>
    <property type="molecule type" value="Genomic_DNA"/>
</dbReference>
<sequence length="286" mass="34118">MLQEQNSRLLRQLEQDLEQLYFQSNEPLQRLTNALKLIRQALSKLKDEVTANPFKDKHDQVNFFKYTKPSFYQWQIYYTELYTIETGFPFGDTDKQTDYLAQELHYIERFFQQYAFLYQYYKLDADELDNLYFIRGEEIQSVLLPAVPDVNPGFATSGDYLFSKFMAFDKLKEWVIEKMLYLKHNPANPLQLNSEPDDMKWTGDTINLAEIGIGIYHTKQLNNGTATLSDIFRWLEEKFRVKIGIPSKRLSELRRRKRLSRTKYLDEMKENVVQKLDKEDEFDGTR</sequence>
<evidence type="ECO:0000313" key="2">
    <source>
        <dbReference type="Proteomes" id="UP000541583"/>
    </source>
</evidence>
<name>A0ABR6PGF8_9SPHI</name>
<dbReference type="InterPro" id="IPR018534">
    <property type="entry name" value="Tet_reg_excision_RteC"/>
</dbReference>
<gene>
    <name evidence="1" type="ORF">HDF23_001423</name>
</gene>
<dbReference type="RefSeq" id="WP_076370828.1">
    <property type="nucleotide sequence ID" value="NZ_FTMG01000002.1"/>
</dbReference>
<dbReference type="Pfam" id="PF09357">
    <property type="entry name" value="RteC"/>
    <property type="match status" value="1"/>
</dbReference>
<accession>A0ABR6PGF8</accession>
<reference evidence="1 2" key="1">
    <citation type="submission" date="2020-08" db="EMBL/GenBank/DDBJ databases">
        <title>Genomic Encyclopedia of Type Strains, Phase IV (KMG-V): Genome sequencing to study the core and pangenomes of soil and plant-associated prokaryotes.</title>
        <authorList>
            <person name="Whitman W."/>
        </authorList>
    </citation>
    <scope>NUCLEOTIDE SEQUENCE [LARGE SCALE GENOMIC DNA]</scope>
    <source>
        <strain evidence="1 2">ANJLi2</strain>
    </source>
</reference>